<dbReference type="Gene3D" id="3.40.50.720">
    <property type="entry name" value="NAD(P)-binding Rossmann-like Domain"/>
    <property type="match status" value="1"/>
</dbReference>
<organism evidence="5 6">
    <name type="scientific">Novosphingobium taihuense</name>
    <dbReference type="NCBI Taxonomy" id="260085"/>
    <lineage>
        <taxon>Bacteria</taxon>
        <taxon>Pseudomonadati</taxon>
        <taxon>Pseudomonadota</taxon>
        <taxon>Alphaproteobacteria</taxon>
        <taxon>Sphingomonadales</taxon>
        <taxon>Sphingomonadaceae</taxon>
        <taxon>Novosphingobium</taxon>
    </lineage>
</organism>
<dbReference type="PANTHER" id="PTHR24321:SF8">
    <property type="entry name" value="ESTRADIOL 17-BETA-DEHYDROGENASE 8-RELATED"/>
    <property type="match status" value="1"/>
</dbReference>
<dbReference type="InterPro" id="IPR036291">
    <property type="entry name" value="NAD(P)-bd_dom_sf"/>
</dbReference>
<evidence type="ECO:0000313" key="6">
    <source>
        <dbReference type="Proteomes" id="UP000538566"/>
    </source>
</evidence>
<dbReference type="EMBL" id="JACHOA010000004">
    <property type="protein sequence ID" value="MBB4614095.1"/>
    <property type="molecule type" value="Genomic_DNA"/>
</dbReference>
<protein>
    <submittedName>
        <fullName evidence="5">NAD(P)-dependent dehydrogenase (Short-subunit alcohol dehydrogenase family)</fullName>
    </submittedName>
</protein>
<dbReference type="PRINTS" id="PR00081">
    <property type="entry name" value="GDHRDH"/>
</dbReference>
<gene>
    <name evidence="5" type="ORF">GGR37_002381</name>
</gene>
<dbReference type="OrthoDB" id="5457012at2"/>
<name>A0A7W7ABR3_9SPHN</name>
<evidence type="ECO:0000256" key="2">
    <source>
        <dbReference type="ARBA" id="ARBA00023002"/>
    </source>
</evidence>
<dbReference type="PANTHER" id="PTHR24321">
    <property type="entry name" value="DEHYDROGENASES, SHORT CHAIN"/>
    <property type="match status" value="1"/>
</dbReference>
<dbReference type="InterPro" id="IPR057326">
    <property type="entry name" value="KR_dom"/>
</dbReference>
<reference evidence="5 6" key="1">
    <citation type="submission" date="2020-08" db="EMBL/GenBank/DDBJ databases">
        <title>Genomic Encyclopedia of Type Strains, Phase IV (KMG-IV): sequencing the most valuable type-strain genomes for metagenomic binning, comparative biology and taxonomic classification.</title>
        <authorList>
            <person name="Goeker M."/>
        </authorList>
    </citation>
    <scope>NUCLEOTIDE SEQUENCE [LARGE SCALE GENOMIC DNA]</scope>
    <source>
        <strain evidence="5 6">DSM 17507</strain>
    </source>
</reference>
<dbReference type="PRINTS" id="PR00080">
    <property type="entry name" value="SDRFAMILY"/>
</dbReference>
<dbReference type="NCBIfam" id="NF005559">
    <property type="entry name" value="PRK07231.1"/>
    <property type="match status" value="1"/>
</dbReference>
<keyword evidence="2" id="KW-0560">Oxidoreductase</keyword>
<dbReference type="GO" id="GO:0016491">
    <property type="term" value="F:oxidoreductase activity"/>
    <property type="evidence" value="ECO:0007669"/>
    <property type="project" value="UniProtKB-KW"/>
</dbReference>
<evidence type="ECO:0000256" key="1">
    <source>
        <dbReference type="ARBA" id="ARBA00006484"/>
    </source>
</evidence>
<feature type="domain" description="Ketoreductase" evidence="4">
    <location>
        <begin position="13"/>
        <end position="196"/>
    </location>
</feature>
<dbReference type="SMART" id="SM00822">
    <property type="entry name" value="PKS_KR"/>
    <property type="match status" value="1"/>
</dbReference>
<evidence type="ECO:0000313" key="5">
    <source>
        <dbReference type="EMBL" id="MBB4614095.1"/>
    </source>
</evidence>
<evidence type="ECO:0000256" key="3">
    <source>
        <dbReference type="ARBA" id="ARBA00023027"/>
    </source>
</evidence>
<evidence type="ECO:0000259" key="4">
    <source>
        <dbReference type="SMART" id="SM00822"/>
    </source>
</evidence>
<dbReference type="InterPro" id="IPR020904">
    <property type="entry name" value="Sc_DH/Rdtase_CS"/>
</dbReference>
<dbReference type="CDD" id="cd05233">
    <property type="entry name" value="SDR_c"/>
    <property type="match status" value="1"/>
</dbReference>
<keyword evidence="6" id="KW-1185">Reference proteome</keyword>
<dbReference type="Proteomes" id="UP000538566">
    <property type="component" value="Unassembled WGS sequence"/>
</dbReference>
<sequence length="266" mass="27749">MAQDSNLQDFAGQVAVVTGGSDGIGLATAKLLAARGATVVICARRDDRLEAARAEIAEVGTVEAAKLDVSDFDAFTALIEDVAARHGRLDMLVNNAMSVHYAPIAKLTLEHWRKDFAVNADAVFVGTKAAMAVMARQEPEGRQRGSIVNIASTCGIKALANMASYSASKAALVHFTAAAAMEGAPLGIRVNAIVPGQVQTAATQDYESRAPDFAAATTRAIPMQRGGEPDELAEAIVFMLSRKASYITGTALPVDGGKAAQLYMPG</sequence>
<proteinExistence type="inferred from homology"/>
<dbReference type="AlphaFoldDB" id="A0A7W7ABR3"/>
<dbReference type="RefSeq" id="WP_144903743.1">
    <property type="nucleotide sequence ID" value="NZ_JACHOA010000004.1"/>
</dbReference>
<accession>A0A7W7ABR3</accession>
<dbReference type="FunFam" id="3.40.50.720:FF:000084">
    <property type="entry name" value="Short-chain dehydrogenase reductase"/>
    <property type="match status" value="1"/>
</dbReference>
<dbReference type="PROSITE" id="PS00061">
    <property type="entry name" value="ADH_SHORT"/>
    <property type="match status" value="1"/>
</dbReference>
<comment type="caution">
    <text evidence="5">The sequence shown here is derived from an EMBL/GenBank/DDBJ whole genome shotgun (WGS) entry which is preliminary data.</text>
</comment>
<comment type="similarity">
    <text evidence="1">Belongs to the short-chain dehydrogenases/reductases (SDR) family.</text>
</comment>
<keyword evidence="3" id="KW-0520">NAD</keyword>
<dbReference type="InterPro" id="IPR002347">
    <property type="entry name" value="SDR_fam"/>
</dbReference>
<dbReference type="SUPFAM" id="SSF51735">
    <property type="entry name" value="NAD(P)-binding Rossmann-fold domains"/>
    <property type="match status" value="1"/>
</dbReference>
<dbReference type="Pfam" id="PF13561">
    <property type="entry name" value="adh_short_C2"/>
    <property type="match status" value="1"/>
</dbReference>